<protein>
    <recommendedName>
        <fullName evidence="6">NlpC/P60 domain-containing protein</fullName>
    </recommendedName>
</protein>
<sequence>MNYHNFKKKCAAAALGLVMAFSLGTGSASADSKMDTVITKTLGTSYKMGGTTLNGFDCSGFTNYVFKSLGISLPRTSKAQFHVGTAVSRNNMRPGDLVFFNTTGRGVSHVGIFVGSGKFAQSSSSRGVTISSLNESYWANRYIGAKRVMSTTSYKAVAYD</sequence>
<dbReference type="PANTHER" id="PTHR47053">
    <property type="entry name" value="MUREIN DD-ENDOPEPTIDASE MEPH-RELATED"/>
    <property type="match status" value="1"/>
</dbReference>
<evidence type="ECO:0000259" key="6">
    <source>
        <dbReference type="PROSITE" id="PS51935"/>
    </source>
</evidence>
<dbReference type="Proteomes" id="UP000637643">
    <property type="component" value="Unassembled WGS sequence"/>
</dbReference>
<proteinExistence type="inferred from homology"/>
<feature type="domain" description="NlpC/P60" evidence="6">
    <location>
        <begin position="27"/>
        <end position="149"/>
    </location>
</feature>
<dbReference type="GO" id="GO:0006508">
    <property type="term" value="P:proteolysis"/>
    <property type="evidence" value="ECO:0007669"/>
    <property type="project" value="UniProtKB-KW"/>
</dbReference>
<keyword evidence="8" id="KW-1185">Reference proteome</keyword>
<dbReference type="PANTHER" id="PTHR47053:SF1">
    <property type="entry name" value="MUREIN DD-ENDOPEPTIDASE MEPH-RELATED"/>
    <property type="match status" value="1"/>
</dbReference>
<dbReference type="GO" id="GO:0008234">
    <property type="term" value="F:cysteine-type peptidase activity"/>
    <property type="evidence" value="ECO:0007669"/>
    <property type="project" value="UniProtKB-KW"/>
</dbReference>
<evidence type="ECO:0000313" key="7">
    <source>
        <dbReference type="EMBL" id="GGG09861.1"/>
    </source>
</evidence>
<evidence type="ECO:0000256" key="5">
    <source>
        <dbReference type="SAM" id="SignalP"/>
    </source>
</evidence>
<evidence type="ECO:0000256" key="4">
    <source>
        <dbReference type="ARBA" id="ARBA00022807"/>
    </source>
</evidence>
<dbReference type="EMBL" id="BMKR01000048">
    <property type="protein sequence ID" value="GGG09861.1"/>
    <property type="molecule type" value="Genomic_DNA"/>
</dbReference>
<dbReference type="Pfam" id="PF00877">
    <property type="entry name" value="NLPC_P60"/>
    <property type="match status" value="1"/>
</dbReference>
<dbReference type="AlphaFoldDB" id="A0A917D3D0"/>
<comment type="similarity">
    <text evidence="1">Belongs to the peptidase C40 family.</text>
</comment>
<reference evidence="7" key="1">
    <citation type="journal article" date="2014" name="Int. J. Syst. Evol. Microbiol.">
        <title>Complete genome sequence of Corynebacterium casei LMG S-19264T (=DSM 44701T), isolated from a smear-ripened cheese.</title>
        <authorList>
            <consortium name="US DOE Joint Genome Institute (JGI-PGF)"/>
            <person name="Walter F."/>
            <person name="Albersmeier A."/>
            <person name="Kalinowski J."/>
            <person name="Ruckert C."/>
        </authorList>
    </citation>
    <scope>NUCLEOTIDE SEQUENCE</scope>
    <source>
        <strain evidence="7">CGMCC 1.16134</strain>
    </source>
</reference>
<organism evidence="7 8">
    <name type="scientific">Paenibacillus albidus</name>
    <dbReference type="NCBI Taxonomy" id="2041023"/>
    <lineage>
        <taxon>Bacteria</taxon>
        <taxon>Bacillati</taxon>
        <taxon>Bacillota</taxon>
        <taxon>Bacilli</taxon>
        <taxon>Bacillales</taxon>
        <taxon>Paenibacillaceae</taxon>
        <taxon>Paenibacillus</taxon>
    </lineage>
</organism>
<accession>A0A917D3D0</accession>
<comment type="caution">
    <text evidence="7">The sequence shown here is derived from an EMBL/GenBank/DDBJ whole genome shotgun (WGS) entry which is preliminary data.</text>
</comment>
<evidence type="ECO:0000256" key="1">
    <source>
        <dbReference type="ARBA" id="ARBA00007074"/>
    </source>
</evidence>
<evidence type="ECO:0000256" key="2">
    <source>
        <dbReference type="ARBA" id="ARBA00022670"/>
    </source>
</evidence>
<keyword evidence="4" id="KW-0788">Thiol protease</keyword>
<keyword evidence="3" id="KW-0378">Hydrolase</keyword>
<name>A0A917D3D0_9BACL</name>
<dbReference type="InterPro" id="IPR051202">
    <property type="entry name" value="Peptidase_C40"/>
</dbReference>
<dbReference type="InterPro" id="IPR038765">
    <property type="entry name" value="Papain-like_cys_pep_sf"/>
</dbReference>
<evidence type="ECO:0000256" key="3">
    <source>
        <dbReference type="ARBA" id="ARBA00022801"/>
    </source>
</evidence>
<gene>
    <name evidence="7" type="ORF">GCM10010912_62860</name>
</gene>
<dbReference type="PROSITE" id="PS51935">
    <property type="entry name" value="NLPC_P60"/>
    <property type="match status" value="1"/>
</dbReference>
<dbReference type="Gene3D" id="3.90.1720.10">
    <property type="entry name" value="endopeptidase domain like (from Nostoc punctiforme)"/>
    <property type="match status" value="1"/>
</dbReference>
<dbReference type="InterPro" id="IPR000064">
    <property type="entry name" value="NLP_P60_dom"/>
</dbReference>
<reference evidence="7" key="2">
    <citation type="submission" date="2020-09" db="EMBL/GenBank/DDBJ databases">
        <authorList>
            <person name="Sun Q."/>
            <person name="Zhou Y."/>
        </authorList>
    </citation>
    <scope>NUCLEOTIDE SEQUENCE</scope>
    <source>
        <strain evidence="7">CGMCC 1.16134</strain>
    </source>
</reference>
<feature type="chain" id="PRO_5036857533" description="NlpC/P60 domain-containing protein" evidence="5">
    <location>
        <begin position="31"/>
        <end position="160"/>
    </location>
</feature>
<keyword evidence="2" id="KW-0645">Protease</keyword>
<dbReference type="SUPFAM" id="SSF54001">
    <property type="entry name" value="Cysteine proteinases"/>
    <property type="match status" value="1"/>
</dbReference>
<keyword evidence="5" id="KW-0732">Signal</keyword>
<evidence type="ECO:0000313" key="8">
    <source>
        <dbReference type="Proteomes" id="UP000637643"/>
    </source>
</evidence>
<feature type="signal peptide" evidence="5">
    <location>
        <begin position="1"/>
        <end position="30"/>
    </location>
</feature>